<name>A0A0F0GKU9_LENAE</name>
<dbReference type="OrthoDB" id="9911265at2"/>
<proteinExistence type="predicted"/>
<reference evidence="2 3" key="1">
    <citation type="submission" date="2015-02" db="EMBL/GenBank/DDBJ databases">
        <authorList>
            <person name="Ju K.-S."/>
            <person name="Doroghazi J.R."/>
            <person name="Metcalf W."/>
        </authorList>
    </citation>
    <scope>NUCLEOTIDE SEQUENCE [LARGE SCALE GENOMIC DNA]</scope>
    <source>
        <strain evidence="2 3">NRRL B-16140</strain>
    </source>
</reference>
<gene>
    <name evidence="2" type="ORF">UK23_39040</name>
</gene>
<keyword evidence="3" id="KW-1185">Reference proteome</keyword>
<evidence type="ECO:0000256" key="1">
    <source>
        <dbReference type="SAM" id="MobiDB-lite"/>
    </source>
</evidence>
<dbReference type="Proteomes" id="UP000033393">
    <property type="component" value="Unassembled WGS sequence"/>
</dbReference>
<protein>
    <submittedName>
        <fullName evidence="2">Uncharacterized protein</fullName>
    </submittedName>
</protein>
<dbReference type="RefSeq" id="WP_045316828.1">
    <property type="nucleotide sequence ID" value="NZ_JYJG01000374.1"/>
</dbReference>
<dbReference type="EMBL" id="JYJG01000374">
    <property type="protein sequence ID" value="KJK42048.1"/>
    <property type="molecule type" value="Genomic_DNA"/>
</dbReference>
<sequence>MEPKAVPAKITPPTPAAGPQENCDNVLTGDPESCVAWTAPEPHTFSQVKPINEDETGIGKGAQWGPYYWCAAITDDVAEKVLGTKDVIRVISSKFYCQIAVSRKTGLNNTLSIHLAPYEPGNASFDWFTEPNPLGTVTQVKGRKAVRTEMPRFATSDQAAYTIEIPGHGSVWSVELQRSSDARTPFKADYDDADRKVLLAADALMAYDRT</sequence>
<accession>A0A0F0GKU9</accession>
<organism evidence="2 3">
    <name type="scientific">Lentzea aerocolonigenes</name>
    <name type="common">Lechevalieria aerocolonigenes</name>
    <name type="synonym">Saccharothrix aerocolonigenes</name>
    <dbReference type="NCBI Taxonomy" id="68170"/>
    <lineage>
        <taxon>Bacteria</taxon>
        <taxon>Bacillati</taxon>
        <taxon>Actinomycetota</taxon>
        <taxon>Actinomycetes</taxon>
        <taxon>Pseudonocardiales</taxon>
        <taxon>Pseudonocardiaceae</taxon>
        <taxon>Lentzea</taxon>
    </lineage>
</organism>
<evidence type="ECO:0000313" key="2">
    <source>
        <dbReference type="EMBL" id="KJK42048.1"/>
    </source>
</evidence>
<feature type="region of interest" description="Disordered" evidence="1">
    <location>
        <begin position="1"/>
        <end position="21"/>
    </location>
</feature>
<comment type="caution">
    <text evidence="2">The sequence shown here is derived from an EMBL/GenBank/DDBJ whole genome shotgun (WGS) entry which is preliminary data.</text>
</comment>
<dbReference type="PATRIC" id="fig|68170.10.peg.510"/>
<dbReference type="AlphaFoldDB" id="A0A0F0GKU9"/>
<evidence type="ECO:0000313" key="3">
    <source>
        <dbReference type="Proteomes" id="UP000033393"/>
    </source>
</evidence>